<keyword evidence="5" id="KW-1185">Reference proteome</keyword>
<dbReference type="PANTHER" id="PTHR43540">
    <property type="entry name" value="PEROXYUREIDOACRYLATE/UREIDOACRYLATE AMIDOHYDROLASE-RELATED"/>
    <property type="match status" value="1"/>
</dbReference>
<organism evidence="4 5">
    <name type="scientific">Caballeronia mineralivorans PML1(12)</name>
    <dbReference type="NCBI Taxonomy" id="908627"/>
    <lineage>
        <taxon>Bacteria</taxon>
        <taxon>Pseudomonadati</taxon>
        <taxon>Pseudomonadota</taxon>
        <taxon>Betaproteobacteria</taxon>
        <taxon>Burkholderiales</taxon>
        <taxon>Burkholderiaceae</taxon>
        <taxon>Caballeronia</taxon>
    </lineage>
</organism>
<dbReference type="Gene3D" id="3.40.50.850">
    <property type="entry name" value="Isochorismatase-like"/>
    <property type="match status" value="1"/>
</dbReference>
<dbReference type="GO" id="GO:0016787">
    <property type="term" value="F:hydrolase activity"/>
    <property type="evidence" value="ECO:0007669"/>
    <property type="project" value="UniProtKB-KW"/>
</dbReference>
<gene>
    <name evidence="4" type="ORF">EOS_23800</name>
</gene>
<feature type="region of interest" description="Disordered" evidence="2">
    <location>
        <begin position="61"/>
        <end position="81"/>
    </location>
</feature>
<dbReference type="SUPFAM" id="SSF52499">
    <property type="entry name" value="Isochorismatase-like hydrolases"/>
    <property type="match status" value="1"/>
</dbReference>
<keyword evidence="1" id="KW-0378">Hydrolase</keyword>
<comment type="caution">
    <text evidence="4">The sequence shown here is derived from an EMBL/GenBank/DDBJ whole genome shotgun (WGS) entry which is preliminary data.</text>
</comment>
<dbReference type="Proteomes" id="UP000035963">
    <property type="component" value="Unassembled WGS sequence"/>
</dbReference>
<dbReference type="PATRIC" id="fig|908627.4.peg.5307"/>
<evidence type="ECO:0000256" key="2">
    <source>
        <dbReference type="SAM" id="MobiDB-lite"/>
    </source>
</evidence>
<sequence>MSASSIRGSVLLLIDLQKAIDHPDWGIRNNPSAESEIGRLLAHWRVENWPVWHVRHDSVEPASHYRPGQPGNDFKPEVAPSPGEPVIAKHTNNAFIGTGLEARLREGGHTGLVVVGVITNNSVETTVRMAGNLGFDTYLVADGCFTFGRLDWDGRARSAEEVHAMSLANLHGEYCTVVSTAEVLHASR</sequence>
<feature type="domain" description="Isochorismatase-like" evidence="3">
    <location>
        <begin position="9"/>
        <end position="181"/>
    </location>
</feature>
<dbReference type="CDD" id="cd01014">
    <property type="entry name" value="nicotinamidase_related"/>
    <property type="match status" value="1"/>
</dbReference>
<evidence type="ECO:0000313" key="5">
    <source>
        <dbReference type="Proteomes" id="UP000035963"/>
    </source>
</evidence>
<dbReference type="EMBL" id="AEJF01000143">
    <property type="protein sequence ID" value="KLU23682.1"/>
    <property type="molecule type" value="Genomic_DNA"/>
</dbReference>
<evidence type="ECO:0000259" key="3">
    <source>
        <dbReference type="Pfam" id="PF00857"/>
    </source>
</evidence>
<dbReference type="InterPro" id="IPR000868">
    <property type="entry name" value="Isochorismatase-like_dom"/>
</dbReference>
<protein>
    <submittedName>
        <fullName evidence="4">Isochorismatase</fullName>
    </submittedName>
</protein>
<dbReference type="Pfam" id="PF00857">
    <property type="entry name" value="Isochorismatase"/>
    <property type="match status" value="1"/>
</dbReference>
<evidence type="ECO:0000313" key="4">
    <source>
        <dbReference type="EMBL" id="KLU23682.1"/>
    </source>
</evidence>
<dbReference type="OrthoDB" id="5360912at2"/>
<dbReference type="PANTHER" id="PTHR43540:SF1">
    <property type="entry name" value="ISOCHORISMATASE HYDROLASE"/>
    <property type="match status" value="1"/>
</dbReference>
<dbReference type="InterPro" id="IPR050272">
    <property type="entry name" value="Isochorismatase-like_hydrls"/>
</dbReference>
<evidence type="ECO:0000256" key="1">
    <source>
        <dbReference type="ARBA" id="ARBA00022801"/>
    </source>
</evidence>
<proteinExistence type="predicted"/>
<accession>A0A0J1CST6</accession>
<reference evidence="4 5" key="1">
    <citation type="journal article" date="2015" name="Genome Announc.">
        <title>Draft Genome Sequence of Burkholderia sp. Strain PML1(12), an Ectomycorrhizosphere-Inhabiting Bacterium with Effective Mineral-Weathering Ability.</title>
        <authorList>
            <person name="Uroz S."/>
            <person name="Oger P."/>
        </authorList>
    </citation>
    <scope>NUCLEOTIDE SEQUENCE [LARGE SCALE GENOMIC DNA]</scope>
    <source>
        <strain evidence="5">PML1(12)</strain>
    </source>
</reference>
<name>A0A0J1CST6_9BURK</name>
<dbReference type="AlphaFoldDB" id="A0A0J1CST6"/>
<dbReference type="RefSeq" id="WP_047849168.1">
    <property type="nucleotide sequence ID" value="NZ_AEJF01000143.1"/>
</dbReference>
<dbReference type="InterPro" id="IPR036380">
    <property type="entry name" value="Isochorismatase-like_sf"/>
</dbReference>